<evidence type="ECO:0000313" key="1">
    <source>
        <dbReference type="EMBL" id="CAE7413203.1"/>
    </source>
</evidence>
<gene>
    <name evidence="1" type="ORF">SNAT2548_LOCUS22473</name>
</gene>
<proteinExistence type="predicted"/>
<keyword evidence="2" id="KW-1185">Reference proteome</keyword>
<accession>A0A812R0N2</accession>
<sequence length="72" mass="7814">MDFLRVVSGYGSCDFCAATEDPKKAVTVQKYASGSDAAAIEKKMMKWISDCAQLVEPLGEVKKQASCYTQNA</sequence>
<dbReference type="Proteomes" id="UP000604046">
    <property type="component" value="Unassembled WGS sequence"/>
</dbReference>
<organism evidence="1 2">
    <name type="scientific">Symbiodinium natans</name>
    <dbReference type="NCBI Taxonomy" id="878477"/>
    <lineage>
        <taxon>Eukaryota</taxon>
        <taxon>Sar</taxon>
        <taxon>Alveolata</taxon>
        <taxon>Dinophyceae</taxon>
        <taxon>Suessiales</taxon>
        <taxon>Symbiodiniaceae</taxon>
        <taxon>Symbiodinium</taxon>
    </lineage>
</organism>
<protein>
    <submittedName>
        <fullName evidence="1">Uncharacterized protein</fullName>
    </submittedName>
</protein>
<dbReference type="AlphaFoldDB" id="A0A812R0N2"/>
<reference evidence="1" key="1">
    <citation type="submission" date="2021-02" db="EMBL/GenBank/DDBJ databases">
        <authorList>
            <person name="Dougan E. K."/>
            <person name="Rhodes N."/>
            <person name="Thang M."/>
            <person name="Chan C."/>
        </authorList>
    </citation>
    <scope>NUCLEOTIDE SEQUENCE</scope>
</reference>
<evidence type="ECO:0000313" key="2">
    <source>
        <dbReference type="Proteomes" id="UP000604046"/>
    </source>
</evidence>
<name>A0A812R0N2_9DINO</name>
<dbReference type="EMBL" id="CAJNDS010002290">
    <property type="protein sequence ID" value="CAE7413203.1"/>
    <property type="molecule type" value="Genomic_DNA"/>
</dbReference>
<comment type="caution">
    <text evidence="1">The sequence shown here is derived from an EMBL/GenBank/DDBJ whole genome shotgun (WGS) entry which is preliminary data.</text>
</comment>